<dbReference type="GO" id="GO:0016020">
    <property type="term" value="C:membrane"/>
    <property type="evidence" value="ECO:0007669"/>
    <property type="project" value="UniProtKB-SubCell"/>
</dbReference>
<organism evidence="16 17">
    <name type="scientific">Drosophila gunungcola</name>
    <name type="common">fruit fly</name>
    <dbReference type="NCBI Taxonomy" id="103775"/>
    <lineage>
        <taxon>Eukaryota</taxon>
        <taxon>Metazoa</taxon>
        <taxon>Ecdysozoa</taxon>
        <taxon>Arthropoda</taxon>
        <taxon>Hexapoda</taxon>
        <taxon>Insecta</taxon>
        <taxon>Pterygota</taxon>
        <taxon>Neoptera</taxon>
        <taxon>Endopterygota</taxon>
        <taxon>Diptera</taxon>
        <taxon>Brachycera</taxon>
        <taxon>Muscomorpha</taxon>
        <taxon>Ephydroidea</taxon>
        <taxon>Drosophilidae</taxon>
        <taxon>Drosophila</taxon>
        <taxon>Sophophora</taxon>
    </lineage>
</organism>
<evidence type="ECO:0000256" key="1">
    <source>
        <dbReference type="ARBA" id="ARBA00004123"/>
    </source>
</evidence>
<evidence type="ECO:0000256" key="13">
    <source>
        <dbReference type="SAM" id="MobiDB-lite"/>
    </source>
</evidence>
<dbReference type="InterPro" id="IPR005225">
    <property type="entry name" value="Small_GTP-bd"/>
</dbReference>
<dbReference type="InterPro" id="IPR003593">
    <property type="entry name" value="AAA+_ATPase"/>
</dbReference>
<dbReference type="PROSITE" id="PS00211">
    <property type="entry name" value="ABC_TRANSPORTER_1"/>
    <property type="match status" value="1"/>
</dbReference>
<name>A0A9P9YWZ0_9MUSC</name>
<dbReference type="PROSITE" id="PS51418">
    <property type="entry name" value="RAN"/>
    <property type="match status" value="1"/>
</dbReference>
<evidence type="ECO:0000256" key="2">
    <source>
        <dbReference type="ARBA" id="ARBA00004141"/>
    </source>
</evidence>
<dbReference type="Proteomes" id="UP001059596">
    <property type="component" value="Chromosome 3R"/>
</dbReference>
<keyword evidence="4" id="KW-0813">Transport</keyword>
<keyword evidence="7" id="KW-0067">ATP-binding</keyword>
<feature type="transmembrane region" description="Helical" evidence="14">
    <location>
        <begin position="371"/>
        <end position="393"/>
    </location>
</feature>
<dbReference type="SMART" id="SM00174">
    <property type="entry name" value="RHO"/>
    <property type="match status" value="1"/>
</dbReference>
<dbReference type="Pfam" id="PF00005">
    <property type="entry name" value="ABC_tran"/>
    <property type="match status" value="1"/>
</dbReference>
<evidence type="ECO:0000256" key="6">
    <source>
        <dbReference type="ARBA" id="ARBA00022741"/>
    </source>
</evidence>
<gene>
    <name evidence="16" type="ORF">M5D96_000370</name>
</gene>
<keyword evidence="6" id="KW-0547">Nucleotide-binding</keyword>
<dbReference type="InterPro" id="IPR002041">
    <property type="entry name" value="Ran_GTPase"/>
</dbReference>
<evidence type="ECO:0000256" key="11">
    <source>
        <dbReference type="ARBA" id="ARBA00023136"/>
    </source>
</evidence>
<dbReference type="SMART" id="SM00176">
    <property type="entry name" value="RAN"/>
    <property type="match status" value="1"/>
</dbReference>
<evidence type="ECO:0000256" key="9">
    <source>
        <dbReference type="ARBA" id="ARBA00022989"/>
    </source>
</evidence>
<evidence type="ECO:0000256" key="7">
    <source>
        <dbReference type="ARBA" id="ARBA00022840"/>
    </source>
</evidence>
<protein>
    <recommendedName>
        <fullName evidence="15">ABC transporter domain-containing protein</fullName>
    </recommendedName>
</protein>
<evidence type="ECO:0000256" key="10">
    <source>
        <dbReference type="ARBA" id="ARBA00023134"/>
    </source>
</evidence>
<evidence type="ECO:0000256" key="4">
    <source>
        <dbReference type="ARBA" id="ARBA00022448"/>
    </source>
</evidence>
<accession>A0A9P9YWZ0</accession>
<dbReference type="EMBL" id="JAMKOV010000001">
    <property type="protein sequence ID" value="KAI8044219.1"/>
    <property type="molecule type" value="Genomic_DNA"/>
</dbReference>
<keyword evidence="11 14" id="KW-0472">Membrane</keyword>
<dbReference type="GO" id="GO:0005634">
    <property type="term" value="C:nucleus"/>
    <property type="evidence" value="ECO:0007669"/>
    <property type="project" value="UniProtKB-SubCell"/>
</dbReference>
<comment type="similarity">
    <text evidence="3">Belongs to the small GTPase superfamily. Ran family.</text>
</comment>
<feature type="region of interest" description="Disordered" evidence="13">
    <location>
        <begin position="315"/>
        <end position="336"/>
    </location>
</feature>
<proteinExistence type="inferred from homology"/>
<evidence type="ECO:0000256" key="12">
    <source>
        <dbReference type="ARBA" id="ARBA00023242"/>
    </source>
</evidence>
<keyword evidence="17" id="KW-1185">Reference proteome</keyword>
<dbReference type="GO" id="GO:0000054">
    <property type="term" value="P:ribosomal subunit export from nucleus"/>
    <property type="evidence" value="ECO:0007669"/>
    <property type="project" value="TreeGrafter"/>
</dbReference>
<dbReference type="InterPro" id="IPR027417">
    <property type="entry name" value="P-loop_NTPase"/>
</dbReference>
<keyword evidence="12" id="KW-0539">Nucleus</keyword>
<dbReference type="SMART" id="SM00175">
    <property type="entry name" value="RAB"/>
    <property type="match status" value="1"/>
</dbReference>
<dbReference type="InterPro" id="IPR003439">
    <property type="entry name" value="ABC_transporter-like_ATP-bd"/>
</dbReference>
<keyword evidence="10" id="KW-0342">GTP-binding</keyword>
<evidence type="ECO:0000256" key="5">
    <source>
        <dbReference type="ARBA" id="ARBA00022692"/>
    </source>
</evidence>
<dbReference type="SMART" id="SM00382">
    <property type="entry name" value="AAA"/>
    <property type="match status" value="1"/>
</dbReference>
<evidence type="ECO:0000259" key="15">
    <source>
        <dbReference type="PROSITE" id="PS50893"/>
    </source>
</evidence>
<dbReference type="PRINTS" id="PR00627">
    <property type="entry name" value="GTPRANTC4"/>
</dbReference>
<keyword evidence="5 14" id="KW-0812">Transmembrane</keyword>
<dbReference type="FunFam" id="3.40.50.300:FF:000131">
    <property type="entry name" value="GTP-binding nuclear protein Ran"/>
    <property type="match status" value="1"/>
</dbReference>
<keyword evidence="8" id="KW-0653">Protein transport</keyword>
<dbReference type="InterPro" id="IPR001806">
    <property type="entry name" value="Small_GTPase"/>
</dbReference>
<dbReference type="GO" id="GO:0003924">
    <property type="term" value="F:GTPase activity"/>
    <property type="evidence" value="ECO:0007669"/>
    <property type="project" value="InterPro"/>
</dbReference>
<feature type="transmembrane region" description="Helical" evidence="14">
    <location>
        <begin position="553"/>
        <end position="577"/>
    </location>
</feature>
<dbReference type="NCBIfam" id="TIGR00231">
    <property type="entry name" value="small_GTP"/>
    <property type="match status" value="1"/>
</dbReference>
<dbReference type="PANTHER" id="PTHR24071:SF0">
    <property type="entry name" value="GTP-BINDING NUCLEAR PROTEIN RAN"/>
    <property type="match status" value="1"/>
</dbReference>
<dbReference type="PROSITE" id="PS51419">
    <property type="entry name" value="RAB"/>
    <property type="match status" value="1"/>
</dbReference>
<dbReference type="GO" id="GO:0006606">
    <property type="term" value="P:protein import into nucleus"/>
    <property type="evidence" value="ECO:0007669"/>
    <property type="project" value="TreeGrafter"/>
</dbReference>
<dbReference type="SMART" id="SM00173">
    <property type="entry name" value="RAS"/>
    <property type="match status" value="1"/>
</dbReference>
<dbReference type="GO" id="GO:0005524">
    <property type="term" value="F:ATP binding"/>
    <property type="evidence" value="ECO:0007669"/>
    <property type="project" value="UniProtKB-KW"/>
</dbReference>
<sequence>MLISTISTDSAMAATNNDGGTQTQPNAVAAWGAPANGPRNTQAAVSVRHAFKAYGKKKNANQVLNNLNMTVPKGTIYGLLGASGCGKTTLLSCIVGRRYMDAGEIFVLGGKPGTRGSGVPGKRVGYMPQEIALYGEFSIQETMMYFGWIFGMETKEILERLQFLLNFLDLPSEKRLVKNLSGGQQRRVSFAVALMHDPELLILDEPTVGVDPLLRQSIWNHLVHITKAGQKTESPSVLLSLYKCISLEEVFLKLSRIQSQKGDVTHVNFSNNISLHAMAFGSKMDKPSSSQEGGVVGLNFHQSKEVLINDSNGSIYTLNQEPYSPPPSRRNNNPNDEESCQDCYANLCKITSKGKIRALLTKNMLRMWRNVGVMLFIFALPVMQVILFCLAIGRDPQGLNLAIVNGEMNDTDNCYWEDGCHFKNLGCRYLSHLNTSVVKTYYEDLEDAKEAVRKGTAWGAVYISENFTDAFIARANLGRDSDDETIDSSEVKVWLDMSNQQIGVMLNRDIQLAFRDFAMGLLGQCGSNPKLGDVPIQFRDPIYGTMNPSFTDFVAPGVILTIVFFLAVALTSSALIIERTEDILTFKCVLVGDGGTGKTSFVKRHQTGEFEKKYVATLGVEVHPLIFHTNRGAIRFNVWDTAGQEKFGGMRDGYYIQGQCAVIMFDVSSRITYKNVPNWHRDLVHNCEGIPIVLCGNKVDIMDRKVKAQSIGFHRKNNLQYYDISAKSNLNFGKPFLWLARKLVGDPNLEFVDMPALLPPEVEMDKDYQAQIERELQEAQTIPLPDDDEEL</sequence>
<dbReference type="SUPFAM" id="SSF52540">
    <property type="entry name" value="P-loop containing nucleoside triphosphate hydrolases"/>
    <property type="match status" value="2"/>
</dbReference>
<dbReference type="AlphaFoldDB" id="A0A9P9YWZ0"/>
<dbReference type="CDD" id="cd00877">
    <property type="entry name" value="Ran"/>
    <property type="match status" value="1"/>
</dbReference>
<dbReference type="PANTHER" id="PTHR24071">
    <property type="entry name" value="RAN GTPASE"/>
    <property type="match status" value="1"/>
</dbReference>
<dbReference type="GO" id="GO:0140359">
    <property type="term" value="F:ABC-type transporter activity"/>
    <property type="evidence" value="ECO:0007669"/>
    <property type="project" value="InterPro"/>
</dbReference>
<evidence type="ECO:0000256" key="8">
    <source>
        <dbReference type="ARBA" id="ARBA00022927"/>
    </source>
</evidence>
<dbReference type="GO" id="GO:0016887">
    <property type="term" value="F:ATP hydrolysis activity"/>
    <property type="evidence" value="ECO:0007669"/>
    <property type="project" value="InterPro"/>
</dbReference>
<evidence type="ECO:0000256" key="3">
    <source>
        <dbReference type="ARBA" id="ARBA00008028"/>
    </source>
</evidence>
<evidence type="ECO:0000313" key="16">
    <source>
        <dbReference type="EMBL" id="KAI8044219.1"/>
    </source>
</evidence>
<evidence type="ECO:0000256" key="14">
    <source>
        <dbReference type="SAM" id="Phobius"/>
    </source>
</evidence>
<dbReference type="InterPro" id="IPR017871">
    <property type="entry name" value="ABC_transporter-like_CS"/>
</dbReference>
<comment type="caution">
    <text evidence="16">The sequence shown here is derived from an EMBL/GenBank/DDBJ whole genome shotgun (WGS) entry which is preliminary data.</text>
</comment>
<keyword evidence="9 14" id="KW-1133">Transmembrane helix</keyword>
<dbReference type="CDD" id="cd03230">
    <property type="entry name" value="ABC_DR_subfamily_A"/>
    <property type="match status" value="1"/>
</dbReference>
<dbReference type="GO" id="GO:0005737">
    <property type="term" value="C:cytoplasm"/>
    <property type="evidence" value="ECO:0007669"/>
    <property type="project" value="TreeGrafter"/>
</dbReference>
<dbReference type="Pfam" id="PF12698">
    <property type="entry name" value="ABC2_membrane_3"/>
    <property type="match status" value="1"/>
</dbReference>
<dbReference type="Gene3D" id="3.40.50.300">
    <property type="entry name" value="P-loop containing nucleotide triphosphate hydrolases"/>
    <property type="match status" value="2"/>
</dbReference>
<reference evidence="16" key="1">
    <citation type="journal article" date="2023" name="Genome Biol. Evol.">
        <title>Long-read-based Genome Assembly of Drosophila gunungcola Reveals Fewer Chemosensory Genes in Flower-breeding Species.</title>
        <authorList>
            <person name="Negi A."/>
            <person name="Liao B.Y."/>
            <person name="Yeh S.D."/>
        </authorList>
    </citation>
    <scope>NUCLEOTIDE SEQUENCE</scope>
    <source>
        <strain evidence="16">Sukarami</strain>
    </source>
</reference>
<feature type="domain" description="ABC transporter" evidence="15">
    <location>
        <begin position="45"/>
        <end position="281"/>
    </location>
</feature>
<dbReference type="Pfam" id="PF00071">
    <property type="entry name" value="Ras"/>
    <property type="match status" value="1"/>
</dbReference>
<dbReference type="InterPro" id="IPR013525">
    <property type="entry name" value="ABC2_TM"/>
</dbReference>
<evidence type="ECO:0000313" key="17">
    <source>
        <dbReference type="Proteomes" id="UP001059596"/>
    </source>
</evidence>
<dbReference type="GO" id="GO:0005525">
    <property type="term" value="F:GTP binding"/>
    <property type="evidence" value="ECO:0007669"/>
    <property type="project" value="UniProtKB-KW"/>
</dbReference>
<comment type="subcellular location">
    <subcellularLocation>
        <location evidence="2">Membrane</location>
        <topology evidence="2">Multi-pass membrane protein</topology>
    </subcellularLocation>
    <subcellularLocation>
        <location evidence="1">Nucleus</location>
    </subcellularLocation>
</comment>
<dbReference type="PROSITE" id="PS50893">
    <property type="entry name" value="ABC_TRANSPORTER_2"/>
    <property type="match status" value="1"/>
</dbReference>